<keyword evidence="9" id="KW-1185">Reference proteome</keyword>
<dbReference type="Gene3D" id="1.20.1250.20">
    <property type="entry name" value="MFS general substrate transporter like domains"/>
    <property type="match status" value="1"/>
</dbReference>
<feature type="transmembrane region" description="Helical" evidence="6">
    <location>
        <begin position="186"/>
        <end position="208"/>
    </location>
</feature>
<evidence type="ECO:0000256" key="6">
    <source>
        <dbReference type="SAM" id="Phobius"/>
    </source>
</evidence>
<dbReference type="GO" id="GO:0005886">
    <property type="term" value="C:plasma membrane"/>
    <property type="evidence" value="ECO:0007669"/>
    <property type="project" value="UniProtKB-SubCell"/>
</dbReference>
<dbReference type="PANTHER" id="PTHR23530">
    <property type="entry name" value="TRANSPORT PROTEIN-RELATED"/>
    <property type="match status" value="1"/>
</dbReference>
<dbReference type="PROSITE" id="PS50850">
    <property type="entry name" value="MFS"/>
    <property type="match status" value="1"/>
</dbReference>
<accession>A0A7H1BDG5</accession>
<feature type="transmembrane region" description="Helical" evidence="6">
    <location>
        <begin position="14"/>
        <end position="36"/>
    </location>
</feature>
<dbReference type="Pfam" id="PF07690">
    <property type="entry name" value="MFS_1"/>
    <property type="match status" value="1"/>
</dbReference>
<dbReference type="InterPro" id="IPR036259">
    <property type="entry name" value="MFS_trans_sf"/>
</dbReference>
<comment type="subcellular location">
    <subcellularLocation>
        <location evidence="1">Cell membrane</location>
        <topology evidence="1">Multi-pass membrane protein</topology>
    </subcellularLocation>
</comment>
<dbReference type="Proteomes" id="UP000516428">
    <property type="component" value="Chromosome"/>
</dbReference>
<dbReference type="AlphaFoldDB" id="A0A7H1BDG5"/>
<proteinExistence type="predicted"/>
<protein>
    <submittedName>
        <fullName evidence="8">MFS transporter</fullName>
    </submittedName>
</protein>
<feature type="transmembrane region" description="Helical" evidence="6">
    <location>
        <begin position="373"/>
        <end position="395"/>
    </location>
</feature>
<evidence type="ECO:0000256" key="2">
    <source>
        <dbReference type="ARBA" id="ARBA00022692"/>
    </source>
</evidence>
<name>A0A7H1BDG5_9ACTN</name>
<gene>
    <name evidence="8" type="ORF">IAG42_26415</name>
</gene>
<feature type="transmembrane region" description="Helical" evidence="6">
    <location>
        <begin position="339"/>
        <end position="361"/>
    </location>
</feature>
<evidence type="ECO:0000313" key="8">
    <source>
        <dbReference type="EMBL" id="QNS06770.1"/>
    </source>
</evidence>
<dbReference type="InterPro" id="IPR020846">
    <property type="entry name" value="MFS_dom"/>
</dbReference>
<feature type="region of interest" description="Disordered" evidence="5">
    <location>
        <begin position="424"/>
        <end position="455"/>
    </location>
</feature>
<feature type="transmembrane region" description="Helical" evidence="6">
    <location>
        <begin position="274"/>
        <end position="294"/>
    </location>
</feature>
<feature type="transmembrane region" description="Helical" evidence="6">
    <location>
        <begin position="314"/>
        <end position="333"/>
    </location>
</feature>
<evidence type="ECO:0000256" key="4">
    <source>
        <dbReference type="ARBA" id="ARBA00023136"/>
    </source>
</evidence>
<evidence type="ECO:0000256" key="5">
    <source>
        <dbReference type="SAM" id="MobiDB-lite"/>
    </source>
</evidence>
<keyword evidence="4 6" id="KW-0472">Membrane</keyword>
<evidence type="ECO:0000256" key="1">
    <source>
        <dbReference type="ARBA" id="ARBA00004651"/>
    </source>
</evidence>
<feature type="transmembrane region" description="Helical" evidence="6">
    <location>
        <begin position="43"/>
        <end position="62"/>
    </location>
</feature>
<dbReference type="SUPFAM" id="SSF103473">
    <property type="entry name" value="MFS general substrate transporter"/>
    <property type="match status" value="1"/>
</dbReference>
<evidence type="ECO:0000313" key="9">
    <source>
        <dbReference type="Proteomes" id="UP000516428"/>
    </source>
</evidence>
<evidence type="ECO:0000259" key="7">
    <source>
        <dbReference type="PROSITE" id="PS50850"/>
    </source>
</evidence>
<feature type="transmembrane region" description="Helical" evidence="6">
    <location>
        <begin position="244"/>
        <end position="262"/>
    </location>
</feature>
<organism evidence="8 9">
    <name type="scientific">Streptomyces xanthii</name>
    <dbReference type="NCBI Taxonomy" id="2768069"/>
    <lineage>
        <taxon>Bacteria</taxon>
        <taxon>Bacillati</taxon>
        <taxon>Actinomycetota</taxon>
        <taxon>Actinomycetes</taxon>
        <taxon>Kitasatosporales</taxon>
        <taxon>Streptomycetaceae</taxon>
        <taxon>Streptomyces</taxon>
    </lineage>
</organism>
<dbReference type="InterPro" id="IPR053160">
    <property type="entry name" value="MFS_DHA3_Transporter"/>
</dbReference>
<reference evidence="8 9" key="1">
    <citation type="submission" date="2020-09" db="EMBL/GenBank/DDBJ databases">
        <title>A novel species.</title>
        <authorList>
            <person name="Gao J."/>
        </authorList>
    </citation>
    <scope>NUCLEOTIDE SEQUENCE [LARGE SCALE GENOMIC DNA]</scope>
    <source>
        <strain evidence="8 9">CRXT-Y-14</strain>
    </source>
</reference>
<evidence type="ECO:0000256" key="3">
    <source>
        <dbReference type="ARBA" id="ARBA00022989"/>
    </source>
</evidence>
<dbReference type="KEGG" id="sxn:IAG42_26415"/>
<dbReference type="InterPro" id="IPR005829">
    <property type="entry name" value="Sugar_transporter_CS"/>
</dbReference>
<dbReference type="PROSITE" id="PS00216">
    <property type="entry name" value="SUGAR_TRANSPORT_1"/>
    <property type="match status" value="1"/>
</dbReference>
<dbReference type="RefSeq" id="WP_188339450.1">
    <property type="nucleotide sequence ID" value="NZ_CP061281.1"/>
</dbReference>
<feature type="transmembrane region" description="Helical" evidence="6">
    <location>
        <begin position="401"/>
        <end position="417"/>
    </location>
</feature>
<dbReference type="GO" id="GO:0022857">
    <property type="term" value="F:transmembrane transporter activity"/>
    <property type="evidence" value="ECO:0007669"/>
    <property type="project" value="InterPro"/>
</dbReference>
<feature type="transmembrane region" description="Helical" evidence="6">
    <location>
        <begin position="145"/>
        <end position="166"/>
    </location>
</feature>
<feature type="transmembrane region" description="Helical" evidence="6">
    <location>
        <begin position="82"/>
        <end position="106"/>
    </location>
</feature>
<dbReference type="InterPro" id="IPR011701">
    <property type="entry name" value="MFS"/>
</dbReference>
<keyword evidence="2 6" id="KW-0812">Transmembrane</keyword>
<keyword evidence="3 6" id="KW-1133">Transmembrane helix</keyword>
<sequence>MAALLDARAARRRFVAVNFLFWFPVGLSIPVQVLLLVDRGVSVATVAALFAVHSLTAAALELPTGGLSDVIGRRAVLAASGVLAVVAITLTALATATWVFALAMFLKGAGRALNSGPAEAWYVDTVHADLGPDADLRDGLARGSAASSVALALGTILGGLVPWLLGLGPDLGARLERATGGLVTPLSVPLLAGATCCVLYVVHVLVALPEPPRPSTGLRAVLADVPRTARAGIRLATRDVMVRRIMLTMAAAGSALGVVELLTPSRSADATGGASSGAVLYAGLACAGFTATALGNRLSPWVARVARSGERAILAAELTMLLGLAVLCATAATDTAAPAVAGYVLVYVGLGLASPCLNDFLHRRTDSSGRATALSVQSLALQLAGALSGLVAGALPGGPAAWLPGVVGVSAGALLWLRARTTPKATPAEAAPDSESPVGGETSGAPARGAVEAPR</sequence>
<dbReference type="PANTHER" id="PTHR23530:SF1">
    <property type="entry name" value="PERMEASE, MAJOR FACILITATOR SUPERFAMILY-RELATED"/>
    <property type="match status" value="1"/>
</dbReference>
<feature type="domain" description="Major facilitator superfamily (MFS) profile" evidence="7">
    <location>
        <begin position="10"/>
        <end position="423"/>
    </location>
</feature>
<dbReference type="EMBL" id="CP061281">
    <property type="protein sequence ID" value="QNS06770.1"/>
    <property type="molecule type" value="Genomic_DNA"/>
</dbReference>